<proteinExistence type="predicted"/>
<name>A0A4Q1UMJ2_9BRAD</name>
<dbReference type="Proteomes" id="UP000290819">
    <property type="component" value="Unassembled WGS sequence"/>
</dbReference>
<sequence>MSSEADTIRERKKRNLDEIARLQKENDEFDVALRVLELVRPKLPIKPAPIGRVVTVKLPPRPEGIPSTFEMVETILRDAERAGKGSLSSRELMDEIRAKYWPGVQNKQILPSIFGFGKAGRIIRDGERWRLKQRSSPPEPTLELMK</sequence>
<organism evidence="1 2">
    <name type="scientific">Bradyrhizobium betae</name>
    <dbReference type="NCBI Taxonomy" id="244734"/>
    <lineage>
        <taxon>Bacteria</taxon>
        <taxon>Pseudomonadati</taxon>
        <taxon>Pseudomonadota</taxon>
        <taxon>Alphaproteobacteria</taxon>
        <taxon>Hyphomicrobiales</taxon>
        <taxon>Nitrobacteraceae</taxon>
        <taxon>Bradyrhizobium</taxon>
    </lineage>
</organism>
<dbReference type="RefSeq" id="WP_129274886.1">
    <property type="nucleotide sequence ID" value="NZ_MZXW01000050.1"/>
</dbReference>
<dbReference type="OrthoDB" id="9957986at2"/>
<comment type="caution">
    <text evidence="1">The sequence shown here is derived from an EMBL/GenBank/DDBJ whole genome shotgun (WGS) entry which is preliminary data.</text>
</comment>
<dbReference type="EMBL" id="MZXW01000050">
    <property type="protein sequence ID" value="RXT36744.1"/>
    <property type="molecule type" value="Genomic_DNA"/>
</dbReference>
<accession>A0A4Q1UMJ2</accession>
<evidence type="ECO:0000313" key="1">
    <source>
        <dbReference type="EMBL" id="RXT36744.1"/>
    </source>
</evidence>
<dbReference type="AlphaFoldDB" id="A0A4Q1UMJ2"/>
<keyword evidence="2" id="KW-1185">Reference proteome</keyword>
<evidence type="ECO:0000313" key="2">
    <source>
        <dbReference type="Proteomes" id="UP000290819"/>
    </source>
</evidence>
<gene>
    <name evidence="1" type="ORF">B5V03_34505</name>
</gene>
<protein>
    <submittedName>
        <fullName evidence="1">Uncharacterized protein</fullName>
    </submittedName>
</protein>
<reference evidence="1 2" key="1">
    <citation type="submission" date="2017-03" db="EMBL/GenBank/DDBJ databases">
        <authorList>
            <person name="Safronova V.I."/>
            <person name="Sazanova A.L."/>
            <person name="Chirak E.R."/>
        </authorList>
    </citation>
    <scope>NUCLEOTIDE SEQUENCE [LARGE SCALE GENOMIC DNA]</scope>
    <source>
        <strain evidence="1 2">Opo-243</strain>
    </source>
</reference>